<dbReference type="InterPro" id="IPR007484">
    <property type="entry name" value="Peptidase_M28"/>
</dbReference>
<dbReference type="Proteomes" id="UP001238603">
    <property type="component" value="Unassembled WGS sequence"/>
</dbReference>
<evidence type="ECO:0000256" key="2">
    <source>
        <dbReference type="ARBA" id="ARBA00022670"/>
    </source>
</evidence>
<evidence type="ECO:0000256" key="5">
    <source>
        <dbReference type="ARBA" id="ARBA00022801"/>
    </source>
</evidence>
<comment type="caution">
    <text evidence="9">The sequence shown here is derived from an EMBL/GenBank/DDBJ whole genome shotgun (WGS) entry which is preliminary data.</text>
</comment>
<dbReference type="SUPFAM" id="SSF53187">
    <property type="entry name" value="Zn-dependent exopeptidases"/>
    <property type="match status" value="1"/>
</dbReference>
<dbReference type="PANTHER" id="PTHR12147:SF56">
    <property type="entry name" value="AMINOPEPTIDASE YDR415C-RELATED"/>
    <property type="match status" value="1"/>
</dbReference>
<keyword evidence="2" id="KW-0645">Protease</keyword>
<sequence length="539" mass="57307">MQRKNALSALALAASLVCLSVPAHAGEKIWISLGDVAFGELQKLQPATRPTASVAVSEAQLRRGEIAGLATPAAALKGEKVHLVQIDEDLLPTLSEALHENQHRCGGYMHHASERDGRRALDLHAAGSVNARILTDRRSLATRPSYVIDQQTVVNPMLSQMQASNIVQTISDLSNNYTNRYYQTSGGVNASDWLKNKWLTMANGRTDITVEQFTHSGWKQKSVIATIKGTDNPNEIVVLGGHLDSINGSGTTETTRAPGADDDASGVASITEIYRTLLANNYKPRRTIKFMAYAAEEVGLRGSAEIANSFSAAGANVVGVVQLDMTNYKGAANDIYIFTDYTDSAQNTFVTNLIKTYLPTLTVGTDRCGYACSDHASWNAKGYATTMPFESSFSGDNKAIHTANDTLANSDSTGAHSLKFARMGLAYAVELGSDGPTTTPGNKTETFTGSLSSGQTKSFGPFKVGAGGTFKLSTTGTGDIDIYGRLGSVPTTSTYGCKSDGSTATETCTINVTANSDGYVLVKGYTAGSYTLTVTYRPQ</sequence>
<keyword evidence="10" id="KW-1185">Reference proteome</keyword>
<dbReference type="RefSeq" id="WP_285981266.1">
    <property type="nucleotide sequence ID" value="NZ_JASVDS010000001.1"/>
</dbReference>
<proteinExistence type="predicted"/>
<dbReference type="InterPro" id="IPR045175">
    <property type="entry name" value="M28_fam"/>
</dbReference>
<evidence type="ECO:0000256" key="6">
    <source>
        <dbReference type="ARBA" id="ARBA00022833"/>
    </source>
</evidence>
<dbReference type="Gene3D" id="2.60.120.380">
    <property type="match status" value="1"/>
</dbReference>
<keyword evidence="5" id="KW-0378">Hydrolase</keyword>
<feature type="signal peptide" evidence="7">
    <location>
        <begin position="1"/>
        <end position="25"/>
    </location>
</feature>
<dbReference type="PANTHER" id="PTHR12147">
    <property type="entry name" value="METALLOPEPTIDASE M28 FAMILY MEMBER"/>
    <property type="match status" value="1"/>
</dbReference>
<keyword evidence="3" id="KW-0479">Metal-binding</keyword>
<dbReference type="PIRSF" id="PIRSF036685">
    <property type="entry name" value="BacLeuNPeptidase"/>
    <property type="match status" value="1"/>
</dbReference>
<evidence type="ECO:0000259" key="8">
    <source>
        <dbReference type="Pfam" id="PF04389"/>
    </source>
</evidence>
<reference evidence="9 10" key="1">
    <citation type="submission" date="2023-06" db="EMBL/GenBank/DDBJ databases">
        <title>Pelomonas sp. APW6 16S ribosomal RNA gene genome sequencing and assembly.</title>
        <authorList>
            <person name="Woo H."/>
        </authorList>
    </citation>
    <scope>NUCLEOTIDE SEQUENCE [LARGE SCALE GENOMIC DNA]</scope>
    <source>
        <strain evidence="9 10">APW6</strain>
    </source>
</reference>
<protein>
    <submittedName>
        <fullName evidence="9">M20/M25/M40 family metallo-hydrolase</fullName>
    </submittedName>
</protein>
<evidence type="ECO:0000256" key="7">
    <source>
        <dbReference type="SAM" id="SignalP"/>
    </source>
</evidence>
<feature type="domain" description="Peptidase M28" evidence="8">
    <location>
        <begin position="223"/>
        <end position="417"/>
    </location>
</feature>
<gene>
    <name evidence="9" type="ORF">QRD43_04455</name>
</gene>
<keyword evidence="1" id="KW-0031">Aminopeptidase</keyword>
<keyword evidence="4 7" id="KW-0732">Signal</keyword>
<accession>A0ABT7LHX0</accession>
<dbReference type="Pfam" id="PF04389">
    <property type="entry name" value="Peptidase_M28"/>
    <property type="match status" value="1"/>
</dbReference>
<organism evidence="9 10">
    <name type="scientific">Roseateles subflavus</name>
    <dbReference type="NCBI Taxonomy" id="3053353"/>
    <lineage>
        <taxon>Bacteria</taxon>
        <taxon>Pseudomonadati</taxon>
        <taxon>Pseudomonadota</taxon>
        <taxon>Betaproteobacteria</taxon>
        <taxon>Burkholderiales</taxon>
        <taxon>Sphaerotilaceae</taxon>
        <taxon>Roseateles</taxon>
    </lineage>
</organism>
<keyword evidence="6" id="KW-0862">Zinc</keyword>
<evidence type="ECO:0000256" key="3">
    <source>
        <dbReference type="ARBA" id="ARBA00022723"/>
    </source>
</evidence>
<feature type="chain" id="PRO_5047217240" evidence="7">
    <location>
        <begin position="26"/>
        <end position="539"/>
    </location>
</feature>
<evidence type="ECO:0000313" key="9">
    <source>
        <dbReference type="EMBL" id="MDL5031151.1"/>
    </source>
</evidence>
<dbReference type="InterPro" id="IPR012189">
    <property type="entry name" value="Pept_M28E_Ap1"/>
</dbReference>
<evidence type="ECO:0000313" key="10">
    <source>
        <dbReference type="Proteomes" id="UP001238603"/>
    </source>
</evidence>
<dbReference type="Gene3D" id="3.40.630.10">
    <property type="entry name" value="Zn peptidases"/>
    <property type="match status" value="1"/>
</dbReference>
<evidence type="ECO:0000256" key="1">
    <source>
        <dbReference type="ARBA" id="ARBA00022438"/>
    </source>
</evidence>
<dbReference type="EMBL" id="JASVDS010000001">
    <property type="protein sequence ID" value="MDL5031151.1"/>
    <property type="molecule type" value="Genomic_DNA"/>
</dbReference>
<name>A0ABT7LHX0_9BURK</name>
<evidence type="ECO:0000256" key="4">
    <source>
        <dbReference type="ARBA" id="ARBA00022729"/>
    </source>
</evidence>